<protein>
    <submittedName>
        <fullName evidence="1">Uncharacterized protein</fullName>
    </submittedName>
</protein>
<accession>A0A4R2GWK1</accession>
<dbReference type="RefSeq" id="WP_132003410.1">
    <property type="nucleotide sequence ID" value="NZ_JBHUNN010000002.1"/>
</dbReference>
<proteinExistence type="predicted"/>
<evidence type="ECO:0000313" key="1">
    <source>
        <dbReference type="EMBL" id="TCO15226.1"/>
    </source>
</evidence>
<gene>
    <name evidence="1" type="ORF">EV666_102204</name>
</gene>
<dbReference type="Proteomes" id="UP000294881">
    <property type="component" value="Unassembled WGS sequence"/>
</dbReference>
<reference evidence="1 2" key="1">
    <citation type="submission" date="2019-03" db="EMBL/GenBank/DDBJ databases">
        <title>Genomic Encyclopedia of Type Strains, Phase IV (KMG-IV): sequencing the most valuable type-strain genomes for metagenomic binning, comparative biology and taxonomic classification.</title>
        <authorList>
            <person name="Goeker M."/>
        </authorList>
    </citation>
    <scope>NUCLEOTIDE SEQUENCE [LARGE SCALE GENOMIC DNA]</scope>
    <source>
        <strain evidence="1 2">DSM 22958</strain>
    </source>
</reference>
<evidence type="ECO:0000313" key="2">
    <source>
        <dbReference type="Proteomes" id="UP000294881"/>
    </source>
</evidence>
<comment type="caution">
    <text evidence="1">The sequence shown here is derived from an EMBL/GenBank/DDBJ whole genome shotgun (WGS) entry which is preliminary data.</text>
</comment>
<sequence length="130" mass="13920">MTSSDAKQEADGAPFKLDPAGVTAAMESAFRLAAPGETDESIKQLIASEPEAFLGLGTMVEAGIRAYLVATDQAVPFRGRSPETDIACALVSYAVRRDMGKKQIRKILRKLGADGYDAECAIHRSGMRKD</sequence>
<dbReference type="EMBL" id="SLWL01000002">
    <property type="protein sequence ID" value="TCO15226.1"/>
    <property type="molecule type" value="Genomic_DNA"/>
</dbReference>
<organism evidence="1 2">
    <name type="scientific">Camelimonas lactis</name>
    <dbReference type="NCBI Taxonomy" id="659006"/>
    <lineage>
        <taxon>Bacteria</taxon>
        <taxon>Pseudomonadati</taxon>
        <taxon>Pseudomonadota</taxon>
        <taxon>Alphaproteobacteria</taxon>
        <taxon>Hyphomicrobiales</taxon>
        <taxon>Chelatococcaceae</taxon>
        <taxon>Camelimonas</taxon>
    </lineage>
</organism>
<name>A0A4R2GWK1_9HYPH</name>
<keyword evidence="2" id="KW-1185">Reference proteome</keyword>
<dbReference type="AlphaFoldDB" id="A0A4R2GWK1"/>